<dbReference type="InterPro" id="IPR014756">
    <property type="entry name" value="Ig_E-set"/>
</dbReference>
<feature type="region of interest" description="Disordered" evidence="8">
    <location>
        <begin position="1"/>
        <end position="24"/>
    </location>
</feature>
<dbReference type="Gene3D" id="2.60.40.10">
    <property type="entry name" value="Immunoglobulins"/>
    <property type="match status" value="1"/>
</dbReference>
<dbReference type="STRING" id="2018661.A0A2A2LQ47"/>
<dbReference type="GO" id="GO:0015031">
    <property type="term" value="P:protein transport"/>
    <property type="evidence" value="ECO:0007669"/>
    <property type="project" value="UniProtKB-KW"/>
</dbReference>
<dbReference type="PANTHER" id="PTHR13043">
    <property type="entry name" value="EXOCYST COMPLEX COMPONENT SEC5"/>
    <property type="match status" value="1"/>
</dbReference>
<dbReference type="Pfam" id="PF15469">
    <property type="entry name" value="Sec5"/>
    <property type="match status" value="1"/>
</dbReference>
<comment type="caution">
    <text evidence="11">The sequence shown here is derived from an EMBL/GenBank/DDBJ whole genome shotgun (WGS) entry which is preliminary data.</text>
</comment>
<evidence type="ECO:0000259" key="9">
    <source>
        <dbReference type="Pfam" id="PF01833"/>
    </source>
</evidence>
<evidence type="ECO:0000256" key="1">
    <source>
        <dbReference type="ARBA" id="ARBA00002660"/>
    </source>
</evidence>
<keyword evidence="5 7" id="KW-0268">Exocytosis</keyword>
<accession>A0A2A2LQ47</accession>
<dbReference type="PANTHER" id="PTHR13043:SF1">
    <property type="entry name" value="EXOCYST COMPLEX COMPONENT 2"/>
    <property type="match status" value="1"/>
</dbReference>
<dbReference type="InterPro" id="IPR029175">
    <property type="entry name" value="EXOC2/Sec5"/>
</dbReference>
<comment type="similarity">
    <text evidence="2 7">Belongs to the SEC5 family.</text>
</comment>
<dbReference type="InterPro" id="IPR002909">
    <property type="entry name" value="IPT_dom"/>
</dbReference>
<evidence type="ECO:0000256" key="3">
    <source>
        <dbReference type="ARBA" id="ARBA00017526"/>
    </source>
</evidence>
<dbReference type="SUPFAM" id="SSF81296">
    <property type="entry name" value="E set domains"/>
    <property type="match status" value="1"/>
</dbReference>
<evidence type="ECO:0000256" key="8">
    <source>
        <dbReference type="SAM" id="MobiDB-lite"/>
    </source>
</evidence>
<feature type="domain" description="IPT/TIG" evidence="9">
    <location>
        <begin position="12"/>
        <end position="95"/>
    </location>
</feature>
<evidence type="ECO:0000256" key="5">
    <source>
        <dbReference type="ARBA" id="ARBA00022483"/>
    </source>
</evidence>
<name>A0A2A2LQ47_9BILA</name>
<evidence type="ECO:0000256" key="4">
    <source>
        <dbReference type="ARBA" id="ARBA00022448"/>
    </source>
</evidence>
<reference evidence="11 12" key="1">
    <citation type="journal article" date="2017" name="Curr. Biol.">
        <title>Genome architecture and evolution of a unichromosomal asexual nematode.</title>
        <authorList>
            <person name="Fradin H."/>
            <person name="Zegar C."/>
            <person name="Gutwein M."/>
            <person name="Lucas J."/>
            <person name="Kovtun M."/>
            <person name="Corcoran D."/>
            <person name="Baugh L.R."/>
            <person name="Kiontke K."/>
            <person name="Gunsalus K."/>
            <person name="Fitch D.H."/>
            <person name="Piano F."/>
        </authorList>
    </citation>
    <scope>NUCLEOTIDE SEQUENCE [LARGE SCALE GENOMIC DNA]</scope>
    <source>
        <strain evidence="11">PF1309</strain>
    </source>
</reference>
<comment type="function">
    <text evidence="1 7">Component of the exocyst complex involved in the docking of exocytic vesicles with fusion sites on the plasma membrane.</text>
</comment>
<dbReference type="CDD" id="cd00603">
    <property type="entry name" value="IPT_PCSR"/>
    <property type="match status" value="1"/>
</dbReference>
<dbReference type="InterPro" id="IPR039481">
    <property type="entry name" value="EXOC2/Sec5_N_dom"/>
</dbReference>
<evidence type="ECO:0000256" key="2">
    <source>
        <dbReference type="ARBA" id="ARBA00010578"/>
    </source>
</evidence>
<dbReference type="FunFam" id="2.60.40.10:FF:000196">
    <property type="entry name" value="Exocyst complex component 2"/>
    <property type="match status" value="1"/>
</dbReference>
<dbReference type="InterPro" id="IPR013783">
    <property type="entry name" value="Ig-like_fold"/>
</dbReference>
<keyword evidence="12" id="KW-1185">Reference proteome</keyword>
<evidence type="ECO:0000259" key="10">
    <source>
        <dbReference type="Pfam" id="PF15469"/>
    </source>
</evidence>
<feature type="domain" description="Exocyst complex component EXOC2/Sec5 N-terminal" evidence="10">
    <location>
        <begin position="134"/>
        <end position="872"/>
    </location>
</feature>
<protein>
    <recommendedName>
        <fullName evidence="3 7">Exocyst complex component 2</fullName>
    </recommendedName>
</protein>
<sequence>MAEEQPIRPGQPVVTGLSPTEGNPGTIVTIRGENLGNDQSDLLMLIICGIDCLHTARWKSASKIVARIGRANRGLGEVKIATKSGGRGVSNVKFRVLIRQIGPTEESPVWVDETTTVPGRGEVTEVIDSSGEYDALGLKPQRRLDSAAVAREFPDSSSDLRMVNFNPQMYLLENHGETSLDDLRRAMVNMDRAKLEDVKKNENMHKANLYSLIDCMETLARLHERIESKHGKKEYSNIRKVESQINEAKTKAESVFHDVLSRKDRADATRNALSLITRNKFLFLLSRSIDENMKKGEYLTILNDYTRVKAIYKDTNVQLFREVLIELDKKMDAFKEEMKRKLILETPVSYEEQSKLIKYLKILDPNSDPAWDCIESYYRWLEKMLWDLQTDYAEKAIKKEKERQNLQNGMARNERFVETNERQAFVSELVAMLLSKLPSFWKLSQTYNHNDERWKQRHEDISQMLTNIINVSSWLILNALVPKGMPESVIKEYSGQFAKWPEISASVNRTVLINSVKTLRSLISTLIDSRFIADHLNPLTELCMTVRLKVVSDQVDKATENIANLGRKANWKQDVVDKGITKTIMPDMYENEVIEVVNSLKEILATSGYQNEQCLFSKERFKSHIIDLLVHLLTAIKYCFDRLLNIRDDSQGKRPEALELKGDKSEENKAQSGYATAKKLLICICDLEFIERNSLKRVAKQMDQIGIRAIDVIIEKSAQKLSQYRQTLVKCYINSKSSIFNSIIVSATYEWIPYDDVSDYAKELMMCCVVQQSEMELCAPQLTVQSLQEVVNYAFSSLLEHLEMVTPDAEDVVTQIVIDVCALEEALSSYTSLETKARLNSFRKTFVGQFDQEKLQMCLKKMRTTMRLVLDSLYREIVDLDSSTV</sequence>
<evidence type="ECO:0000313" key="12">
    <source>
        <dbReference type="Proteomes" id="UP000218231"/>
    </source>
</evidence>
<dbReference type="AlphaFoldDB" id="A0A2A2LQ47"/>
<dbReference type="Proteomes" id="UP000218231">
    <property type="component" value="Unassembled WGS sequence"/>
</dbReference>
<dbReference type="GO" id="GO:0006893">
    <property type="term" value="P:Golgi to plasma membrane transport"/>
    <property type="evidence" value="ECO:0007669"/>
    <property type="project" value="UniProtKB-UniRule"/>
</dbReference>
<keyword evidence="4 7" id="KW-0813">Transport</keyword>
<evidence type="ECO:0000256" key="7">
    <source>
        <dbReference type="RuleBase" id="RU365069"/>
    </source>
</evidence>
<organism evidence="11 12">
    <name type="scientific">Diploscapter pachys</name>
    <dbReference type="NCBI Taxonomy" id="2018661"/>
    <lineage>
        <taxon>Eukaryota</taxon>
        <taxon>Metazoa</taxon>
        <taxon>Ecdysozoa</taxon>
        <taxon>Nematoda</taxon>
        <taxon>Chromadorea</taxon>
        <taxon>Rhabditida</taxon>
        <taxon>Rhabditina</taxon>
        <taxon>Rhabditomorpha</taxon>
        <taxon>Rhabditoidea</taxon>
        <taxon>Rhabditidae</taxon>
        <taxon>Diploscapter</taxon>
    </lineage>
</organism>
<evidence type="ECO:0000313" key="11">
    <source>
        <dbReference type="EMBL" id="PAV88362.1"/>
    </source>
</evidence>
<dbReference type="GO" id="GO:0000145">
    <property type="term" value="C:exocyst"/>
    <property type="evidence" value="ECO:0007669"/>
    <property type="project" value="UniProtKB-UniRule"/>
</dbReference>
<dbReference type="EMBL" id="LIAE01006521">
    <property type="protein sequence ID" value="PAV88362.1"/>
    <property type="molecule type" value="Genomic_DNA"/>
</dbReference>
<comment type="subunit">
    <text evidence="7">Component of the exocyst complex.</text>
</comment>
<keyword evidence="6 7" id="KW-0653">Protein transport</keyword>
<dbReference type="Pfam" id="PF01833">
    <property type="entry name" value="TIG"/>
    <property type="match status" value="1"/>
</dbReference>
<proteinExistence type="inferred from homology"/>
<evidence type="ECO:0000256" key="6">
    <source>
        <dbReference type="ARBA" id="ARBA00022927"/>
    </source>
</evidence>
<dbReference type="GO" id="GO:0006887">
    <property type="term" value="P:exocytosis"/>
    <property type="evidence" value="ECO:0007669"/>
    <property type="project" value="UniProtKB-KW"/>
</dbReference>
<gene>
    <name evidence="11" type="ORF">WR25_07593</name>
</gene>
<dbReference type="OrthoDB" id="26242at2759"/>